<protein>
    <submittedName>
        <fullName evidence="9">Sigma-70 family RNA polymerase sigma factor</fullName>
    </submittedName>
</protein>
<dbReference type="InterPro" id="IPR013324">
    <property type="entry name" value="RNA_pol_sigma_r3/r4-like"/>
</dbReference>
<organism evidence="9 10">
    <name type="scientific">Streptomyces musisoli</name>
    <dbReference type="NCBI Taxonomy" id="2802280"/>
    <lineage>
        <taxon>Bacteria</taxon>
        <taxon>Bacillati</taxon>
        <taxon>Actinomycetota</taxon>
        <taxon>Actinomycetes</taxon>
        <taxon>Kitasatosporales</taxon>
        <taxon>Streptomycetaceae</taxon>
        <taxon>Streptomyces</taxon>
    </lineage>
</organism>
<gene>
    <name evidence="9" type="ORF">JK361_35250</name>
</gene>
<keyword evidence="5" id="KW-0804">Transcription</keyword>
<dbReference type="InterPro" id="IPR007627">
    <property type="entry name" value="RNA_pol_sigma70_r2"/>
</dbReference>
<dbReference type="SUPFAM" id="SSF88659">
    <property type="entry name" value="Sigma3 and sigma4 domains of RNA polymerase sigma factors"/>
    <property type="match status" value="1"/>
</dbReference>
<accession>A0ABS1PC47</accession>
<evidence type="ECO:0000256" key="5">
    <source>
        <dbReference type="ARBA" id="ARBA00023163"/>
    </source>
</evidence>
<dbReference type="Gene3D" id="1.10.1740.10">
    <property type="match status" value="1"/>
</dbReference>
<feature type="region of interest" description="Disordered" evidence="6">
    <location>
        <begin position="1"/>
        <end position="20"/>
    </location>
</feature>
<keyword evidence="2" id="KW-0805">Transcription regulation</keyword>
<comment type="caution">
    <text evidence="9">The sequence shown here is derived from an EMBL/GenBank/DDBJ whole genome shotgun (WGS) entry which is preliminary data.</text>
</comment>
<keyword evidence="3" id="KW-0731">Sigma factor</keyword>
<keyword evidence="10" id="KW-1185">Reference proteome</keyword>
<evidence type="ECO:0000256" key="6">
    <source>
        <dbReference type="SAM" id="MobiDB-lite"/>
    </source>
</evidence>
<dbReference type="InterPro" id="IPR036388">
    <property type="entry name" value="WH-like_DNA-bd_sf"/>
</dbReference>
<proteinExistence type="inferred from homology"/>
<dbReference type="Proteomes" id="UP000621386">
    <property type="component" value="Unassembled WGS sequence"/>
</dbReference>
<feature type="region of interest" description="Disordered" evidence="6">
    <location>
        <begin position="155"/>
        <end position="175"/>
    </location>
</feature>
<keyword evidence="4" id="KW-0238">DNA-binding</keyword>
<dbReference type="SUPFAM" id="SSF88946">
    <property type="entry name" value="Sigma2 domain of RNA polymerase sigma factors"/>
    <property type="match status" value="1"/>
</dbReference>
<name>A0ABS1PC47_9ACTN</name>
<dbReference type="EMBL" id="JAERRH010000023">
    <property type="protein sequence ID" value="MBL1109770.1"/>
    <property type="molecule type" value="Genomic_DNA"/>
</dbReference>
<evidence type="ECO:0000313" key="9">
    <source>
        <dbReference type="EMBL" id="MBL1109770.1"/>
    </source>
</evidence>
<dbReference type="RefSeq" id="WP_201826208.1">
    <property type="nucleotide sequence ID" value="NZ_JAERRH010000023.1"/>
</dbReference>
<dbReference type="InterPro" id="IPR014284">
    <property type="entry name" value="RNA_pol_sigma-70_dom"/>
</dbReference>
<dbReference type="Gene3D" id="1.10.10.10">
    <property type="entry name" value="Winged helix-like DNA-binding domain superfamily/Winged helix DNA-binding domain"/>
    <property type="match status" value="1"/>
</dbReference>
<dbReference type="Pfam" id="PF08281">
    <property type="entry name" value="Sigma70_r4_2"/>
    <property type="match status" value="1"/>
</dbReference>
<dbReference type="InterPro" id="IPR039425">
    <property type="entry name" value="RNA_pol_sigma-70-like"/>
</dbReference>
<evidence type="ECO:0000256" key="3">
    <source>
        <dbReference type="ARBA" id="ARBA00023082"/>
    </source>
</evidence>
<reference evidence="9 10" key="1">
    <citation type="submission" date="2021-01" db="EMBL/GenBank/DDBJ databases">
        <title>WGS of actinomycetes isolated from Thailand.</title>
        <authorList>
            <person name="Thawai C."/>
        </authorList>
    </citation>
    <scope>NUCLEOTIDE SEQUENCE [LARGE SCALE GENOMIC DNA]</scope>
    <source>
        <strain evidence="9 10">CH5-8</strain>
    </source>
</reference>
<sequence length="360" mass="39736">MASEGFGARHGTPPSGGAPWSEFEQLYRAHHAKLTTYLTRRGISPADASDIVSVSFADLWKFWQKKERPQDPTPYLYKIVRTRMVDHIRRQQRAARVVDFDAPDAVGPSEEFAAFVEPEMGHLEAVATLLQHQHAVPTPHGIGLKDTEIAALVGHAGDRSRPPGTAPTGLPEPLAVEAPVNRGDTQEAAPPSKAGAELPPDFEAFYLGHQEMFCAYAEIHFGSRTTAEEVVHVALVEVLAGWTELLRSENLVRGAWAIVRRTVHDRLKLENRAPAFAIKGPIAQALAAARDQLKMIESASGLYGAIAELPGRQFDVIVLRYMLGYPASKVAWYMGIDERTVGYHLRRGRERLRVMLGRST</sequence>
<feature type="domain" description="RNA polymerase sigma factor 70 region 4 type 2" evidence="8">
    <location>
        <begin position="303"/>
        <end position="352"/>
    </location>
</feature>
<dbReference type="InterPro" id="IPR013249">
    <property type="entry name" value="RNA_pol_sigma70_r4_t2"/>
</dbReference>
<dbReference type="Pfam" id="PF04542">
    <property type="entry name" value="Sigma70_r2"/>
    <property type="match status" value="1"/>
</dbReference>
<dbReference type="PANTHER" id="PTHR43133">
    <property type="entry name" value="RNA POLYMERASE ECF-TYPE SIGMA FACTO"/>
    <property type="match status" value="1"/>
</dbReference>
<comment type="similarity">
    <text evidence="1">Belongs to the sigma-70 factor family. ECF subfamily.</text>
</comment>
<evidence type="ECO:0000256" key="4">
    <source>
        <dbReference type="ARBA" id="ARBA00023125"/>
    </source>
</evidence>
<evidence type="ECO:0000259" key="8">
    <source>
        <dbReference type="Pfam" id="PF08281"/>
    </source>
</evidence>
<evidence type="ECO:0000256" key="2">
    <source>
        <dbReference type="ARBA" id="ARBA00023015"/>
    </source>
</evidence>
<dbReference type="NCBIfam" id="TIGR02937">
    <property type="entry name" value="sigma70-ECF"/>
    <property type="match status" value="1"/>
</dbReference>
<evidence type="ECO:0000259" key="7">
    <source>
        <dbReference type="Pfam" id="PF04542"/>
    </source>
</evidence>
<evidence type="ECO:0000256" key="1">
    <source>
        <dbReference type="ARBA" id="ARBA00010641"/>
    </source>
</evidence>
<dbReference type="InterPro" id="IPR013325">
    <property type="entry name" value="RNA_pol_sigma_r2"/>
</dbReference>
<feature type="domain" description="RNA polymerase sigma-70 region 2" evidence="7">
    <location>
        <begin position="26"/>
        <end position="93"/>
    </location>
</feature>
<dbReference type="PANTHER" id="PTHR43133:SF8">
    <property type="entry name" value="RNA POLYMERASE SIGMA FACTOR HI_1459-RELATED"/>
    <property type="match status" value="1"/>
</dbReference>
<evidence type="ECO:0000313" key="10">
    <source>
        <dbReference type="Proteomes" id="UP000621386"/>
    </source>
</evidence>